<dbReference type="OrthoDB" id="14717at2759"/>
<evidence type="ECO:0000256" key="1">
    <source>
        <dbReference type="ARBA" id="ARBA00022741"/>
    </source>
</evidence>
<dbReference type="Pfam" id="PF00025">
    <property type="entry name" value="Arf"/>
    <property type="match status" value="1"/>
</dbReference>
<evidence type="ECO:0000313" key="7">
    <source>
        <dbReference type="Proteomes" id="UP000663879"/>
    </source>
</evidence>
<dbReference type="GO" id="GO:0005525">
    <property type="term" value="F:GTP binding"/>
    <property type="evidence" value="ECO:0007669"/>
    <property type="project" value="UniProtKB-KW"/>
</dbReference>
<accession>A0A813QP41</accession>
<feature type="binding site" evidence="3">
    <location>
        <begin position="34"/>
        <end position="41"/>
    </location>
    <ligand>
        <name>GTP</name>
        <dbReference type="ChEBI" id="CHEBI:37565"/>
    </ligand>
</feature>
<name>A0A813QP41_9BILA</name>
<evidence type="ECO:0000256" key="4">
    <source>
        <dbReference type="PIRSR" id="PIRSR606689-2"/>
    </source>
</evidence>
<evidence type="ECO:0000256" key="2">
    <source>
        <dbReference type="ARBA" id="ARBA00023134"/>
    </source>
</evidence>
<feature type="binding site" evidence="4">
    <location>
        <position position="41"/>
    </location>
    <ligand>
        <name>Mg(2+)</name>
        <dbReference type="ChEBI" id="CHEBI:18420"/>
    </ligand>
</feature>
<reference evidence="6" key="1">
    <citation type="submission" date="2021-02" db="EMBL/GenBank/DDBJ databases">
        <authorList>
            <person name="Nowell W R."/>
        </authorList>
    </citation>
    <scope>NUCLEOTIDE SEQUENCE</scope>
    <source>
        <strain evidence="6">Ploen Becks lab</strain>
    </source>
</reference>
<evidence type="ECO:0000256" key="3">
    <source>
        <dbReference type="PIRSR" id="PIRSR606689-1"/>
    </source>
</evidence>
<feature type="binding site" evidence="4">
    <location>
        <position position="59"/>
    </location>
    <ligand>
        <name>Mg(2+)</name>
        <dbReference type="ChEBI" id="CHEBI:18420"/>
    </ligand>
</feature>
<feature type="compositionally biased region" description="Polar residues" evidence="5">
    <location>
        <begin position="12"/>
        <end position="23"/>
    </location>
</feature>
<dbReference type="NCBIfam" id="TIGR00231">
    <property type="entry name" value="small_GTP"/>
    <property type="match status" value="1"/>
</dbReference>
<dbReference type="GO" id="GO:0046872">
    <property type="term" value="F:metal ion binding"/>
    <property type="evidence" value="ECO:0007669"/>
    <property type="project" value="UniProtKB-KW"/>
</dbReference>
<dbReference type="InterPro" id="IPR051995">
    <property type="entry name" value="Ciliary_GTPase"/>
</dbReference>
<dbReference type="PROSITE" id="PS51417">
    <property type="entry name" value="ARF"/>
    <property type="match status" value="1"/>
</dbReference>
<dbReference type="InterPro" id="IPR027417">
    <property type="entry name" value="P-loop_NTPase"/>
</dbReference>
<keyword evidence="4" id="KW-0460">Magnesium</keyword>
<proteinExistence type="predicted"/>
<feature type="region of interest" description="Disordered" evidence="5">
    <location>
        <begin position="1"/>
        <end position="26"/>
    </location>
</feature>
<feature type="non-terminal residue" evidence="6">
    <location>
        <position position="1"/>
    </location>
</feature>
<gene>
    <name evidence="6" type="ORF">OXX778_LOCUS4878</name>
</gene>
<dbReference type="PANTHER" id="PTHR46090:SF2">
    <property type="entry name" value="ADP-RIBOSYLATION FACTOR-LIKE PROTEIN 13B"/>
    <property type="match status" value="1"/>
</dbReference>
<evidence type="ECO:0000256" key="5">
    <source>
        <dbReference type="SAM" id="MobiDB-lite"/>
    </source>
</evidence>
<dbReference type="SMART" id="SM00177">
    <property type="entry name" value="ARF"/>
    <property type="match status" value="1"/>
</dbReference>
<sequence length="332" mass="38621">MMGNCLKKSKLDTSQTPSNNNPNKKSDLIVSIVGLDDSGKTTTVKVLKSEKDLNDVSPTVGYEPHDIKYNSKTVTLYDLGGSERVRDIWKHYLSESYGFIYVIDSSNRRNKQDHSNSLDESEIVQFLNVEELANKFEIPCRVETCYALNGIGSKMDKGIKVGFEWLFKHIIANYEDLKKRVDHDVNKQKSEEMRIRREKTERVRQRREYENPSYEDQNDEEYQKNENPWKRLDEMRMKDMKDSKSKMTAPSPKLSAYERQLIDDMDSTSRSRLSTITEHDKKSKLSSLKNNKLVPLDDKSDIDQNNKSKQNYNWAITDTPLKHKTNLPALSY</sequence>
<dbReference type="PRINTS" id="PR00328">
    <property type="entry name" value="SAR1GTPBP"/>
</dbReference>
<keyword evidence="7" id="KW-1185">Reference proteome</keyword>
<feature type="compositionally biased region" description="Basic and acidic residues" evidence="5">
    <location>
        <begin position="295"/>
        <end position="306"/>
    </location>
</feature>
<keyword evidence="1 3" id="KW-0547">Nucleotide-binding</keyword>
<dbReference type="EMBL" id="CAJNOC010000506">
    <property type="protein sequence ID" value="CAF0769604.1"/>
    <property type="molecule type" value="Genomic_DNA"/>
</dbReference>
<feature type="compositionally biased region" description="Basic and acidic residues" evidence="5">
    <location>
        <begin position="221"/>
        <end position="245"/>
    </location>
</feature>
<dbReference type="Gene3D" id="3.40.50.300">
    <property type="entry name" value="P-loop containing nucleotide triphosphate hydrolases"/>
    <property type="match status" value="2"/>
</dbReference>
<feature type="compositionally biased region" description="Basic and acidic residues" evidence="5">
    <location>
        <begin position="183"/>
        <end position="210"/>
    </location>
</feature>
<evidence type="ECO:0000313" key="6">
    <source>
        <dbReference type="EMBL" id="CAF0769604.1"/>
    </source>
</evidence>
<feature type="region of interest" description="Disordered" evidence="5">
    <location>
        <begin position="183"/>
        <end position="306"/>
    </location>
</feature>
<dbReference type="GO" id="GO:0003924">
    <property type="term" value="F:GTPase activity"/>
    <property type="evidence" value="ECO:0007669"/>
    <property type="project" value="InterPro"/>
</dbReference>
<keyword evidence="2 3" id="KW-0342">GTP-binding</keyword>
<comment type="caution">
    <text evidence="6">The sequence shown here is derived from an EMBL/GenBank/DDBJ whole genome shotgun (WGS) entry which is preliminary data.</text>
</comment>
<dbReference type="AlphaFoldDB" id="A0A813QP41"/>
<dbReference type="Proteomes" id="UP000663879">
    <property type="component" value="Unassembled WGS sequence"/>
</dbReference>
<organism evidence="6 7">
    <name type="scientific">Brachionus calyciflorus</name>
    <dbReference type="NCBI Taxonomy" id="104777"/>
    <lineage>
        <taxon>Eukaryota</taxon>
        <taxon>Metazoa</taxon>
        <taxon>Spiralia</taxon>
        <taxon>Gnathifera</taxon>
        <taxon>Rotifera</taxon>
        <taxon>Eurotatoria</taxon>
        <taxon>Monogononta</taxon>
        <taxon>Pseudotrocha</taxon>
        <taxon>Ploima</taxon>
        <taxon>Brachionidae</taxon>
        <taxon>Brachionus</taxon>
    </lineage>
</organism>
<feature type="binding site" evidence="3">
    <location>
        <position position="81"/>
    </location>
    <ligand>
        <name>GTP</name>
        <dbReference type="ChEBI" id="CHEBI:37565"/>
    </ligand>
</feature>
<dbReference type="SUPFAM" id="SSF52540">
    <property type="entry name" value="P-loop containing nucleoside triphosphate hydrolases"/>
    <property type="match status" value="1"/>
</dbReference>
<protein>
    <submittedName>
        <fullName evidence="6">Uncharacterized protein</fullName>
    </submittedName>
</protein>
<keyword evidence="4" id="KW-0479">Metal-binding</keyword>
<dbReference type="InterPro" id="IPR006689">
    <property type="entry name" value="Small_GTPase_ARF/SAR"/>
</dbReference>
<dbReference type="PANTHER" id="PTHR46090">
    <property type="entry name" value="ADP-RIBOSYLATION FACTOR-LIKE PROTEIN 13B"/>
    <property type="match status" value="1"/>
</dbReference>
<dbReference type="InterPro" id="IPR005225">
    <property type="entry name" value="Small_GTP-bd"/>
</dbReference>